<dbReference type="InterPro" id="IPR027417">
    <property type="entry name" value="P-loop_NTPase"/>
</dbReference>
<keyword evidence="3" id="KW-0547">Nucleotide-binding</keyword>
<comment type="caution">
    <text evidence="6">The sequence shown here is derived from an EMBL/GenBank/DDBJ whole genome shotgun (WGS) entry which is preliminary data.</text>
</comment>
<dbReference type="Gene3D" id="3.40.50.300">
    <property type="entry name" value="P-loop containing nucleotide triphosphate hydrolases"/>
    <property type="match status" value="1"/>
</dbReference>
<dbReference type="CDD" id="cd03225">
    <property type="entry name" value="ABC_cobalt_CbiO_domain1"/>
    <property type="match status" value="1"/>
</dbReference>
<dbReference type="EMBL" id="JAATOP010000014">
    <property type="protein sequence ID" value="NIY73804.1"/>
    <property type="molecule type" value="Genomic_DNA"/>
</dbReference>
<evidence type="ECO:0000256" key="4">
    <source>
        <dbReference type="ARBA" id="ARBA00022840"/>
    </source>
</evidence>
<evidence type="ECO:0000256" key="2">
    <source>
        <dbReference type="ARBA" id="ARBA00022448"/>
    </source>
</evidence>
<protein>
    <submittedName>
        <fullName evidence="6">ABC transporter ATP-binding protein</fullName>
    </submittedName>
</protein>
<dbReference type="Pfam" id="PF00005">
    <property type="entry name" value="ABC_tran"/>
    <property type="match status" value="1"/>
</dbReference>
<organism evidence="6 7">
    <name type="scientific">Marivivens donghaensis</name>
    <dbReference type="NCBI Taxonomy" id="1699413"/>
    <lineage>
        <taxon>Bacteria</taxon>
        <taxon>Pseudomonadati</taxon>
        <taxon>Pseudomonadota</taxon>
        <taxon>Alphaproteobacteria</taxon>
        <taxon>Rhodobacterales</taxon>
        <taxon>Paracoccaceae</taxon>
        <taxon>Marivivens group</taxon>
        <taxon>Marivivens</taxon>
    </lineage>
</organism>
<feature type="domain" description="ABC transporter" evidence="5">
    <location>
        <begin position="11"/>
        <end position="237"/>
    </location>
</feature>
<dbReference type="Proteomes" id="UP000709466">
    <property type="component" value="Unassembled WGS sequence"/>
</dbReference>
<evidence type="ECO:0000256" key="3">
    <source>
        <dbReference type="ARBA" id="ARBA00022741"/>
    </source>
</evidence>
<dbReference type="InterPro" id="IPR050095">
    <property type="entry name" value="ECF_ABC_transporter_ATP-bd"/>
</dbReference>
<sequence>MALGPMENPLIKIDRVTCRFGERIALNNLTFTTSEKRIGVVGRNGSGKSTLARVLSGLIAPNEGKAVIAGVDVLNDRKDAIASVGILFQNPDHQIIFPTVIEELSFGLRQMGRDAKTANRLAEEMLARFDRSEWAPRSVSTLSQGQRHLVCLIAVLAMEPKVIILDEPFSGLDIPTVRALEKYLNQLDQTLIHITHEPRHIADYDRVLWIERGELRGDGTPASLMPEYIAAMEADDADALR</sequence>
<reference evidence="6 7" key="1">
    <citation type="submission" date="2020-03" db="EMBL/GenBank/DDBJ databases">
        <title>Bacterial isolates of synthetic phycosphere.</title>
        <authorList>
            <person name="Fu H."/>
            <person name="Moran M.A."/>
        </authorList>
    </citation>
    <scope>NUCLEOTIDE SEQUENCE [LARGE SCALE GENOMIC DNA]</scope>
    <source>
        <strain evidence="6 7">HF1</strain>
    </source>
</reference>
<gene>
    <name evidence="6" type="ORF">HCZ30_15345</name>
</gene>
<accession>A0ABX0W138</accession>
<proteinExistence type="inferred from homology"/>
<dbReference type="PANTHER" id="PTHR43553:SF24">
    <property type="entry name" value="ENERGY-COUPLING FACTOR TRANSPORTER ATP-BINDING PROTEIN ECFA1"/>
    <property type="match status" value="1"/>
</dbReference>
<comment type="similarity">
    <text evidence="1">Belongs to the ABC transporter superfamily.</text>
</comment>
<dbReference type="GO" id="GO:0005524">
    <property type="term" value="F:ATP binding"/>
    <property type="evidence" value="ECO:0007669"/>
    <property type="project" value="UniProtKB-KW"/>
</dbReference>
<dbReference type="InterPro" id="IPR003439">
    <property type="entry name" value="ABC_transporter-like_ATP-bd"/>
</dbReference>
<evidence type="ECO:0000259" key="5">
    <source>
        <dbReference type="PROSITE" id="PS50893"/>
    </source>
</evidence>
<keyword evidence="2" id="KW-0813">Transport</keyword>
<evidence type="ECO:0000256" key="1">
    <source>
        <dbReference type="ARBA" id="ARBA00005417"/>
    </source>
</evidence>
<dbReference type="InterPro" id="IPR015856">
    <property type="entry name" value="ABC_transpr_CbiO/EcfA_su"/>
</dbReference>
<name>A0ABX0W138_9RHOB</name>
<dbReference type="SMART" id="SM00382">
    <property type="entry name" value="AAA"/>
    <property type="match status" value="1"/>
</dbReference>
<keyword evidence="7" id="KW-1185">Reference proteome</keyword>
<dbReference type="SUPFAM" id="SSF52540">
    <property type="entry name" value="P-loop containing nucleoside triphosphate hydrolases"/>
    <property type="match status" value="1"/>
</dbReference>
<dbReference type="PROSITE" id="PS50893">
    <property type="entry name" value="ABC_TRANSPORTER_2"/>
    <property type="match status" value="1"/>
</dbReference>
<dbReference type="PANTHER" id="PTHR43553">
    <property type="entry name" value="HEAVY METAL TRANSPORTER"/>
    <property type="match status" value="1"/>
</dbReference>
<keyword evidence="4 6" id="KW-0067">ATP-binding</keyword>
<dbReference type="InterPro" id="IPR003593">
    <property type="entry name" value="AAA+_ATPase"/>
</dbReference>
<evidence type="ECO:0000313" key="7">
    <source>
        <dbReference type="Proteomes" id="UP000709466"/>
    </source>
</evidence>
<evidence type="ECO:0000313" key="6">
    <source>
        <dbReference type="EMBL" id="NIY73804.1"/>
    </source>
</evidence>